<accession>A0A1S2LVZ1</accession>
<proteinExistence type="predicted"/>
<gene>
    <name evidence="2" type="ORF">BKP37_05640</name>
</gene>
<dbReference type="Pfam" id="PF14181">
    <property type="entry name" value="YqfQ"/>
    <property type="match status" value="1"/>
</dbReference>
<dbReference type="Proteomes" id="UP000179524">
    <property type="component" value="Unassembled WGS sequence"/>
</dbReference>
<protein>
    <recommendedName>
        <fullName evidence="4">YqfQ-like protein</fullName>
    </recommendedName>
</protein>
<dbReference type="AlphaFoldDB" id="A0A1S2LVZ1"/>
<feature type="region of interest" description="Disordered" evidence="1">
    <location>
        <begin position="104"/>
        <end position="184"/>
    </location>
</feature>
<organism evidence="2 3">
    <name type="scientific">Anaerobacillus alkalilacustris</name>
    <dbReference type="NCBI Taxonomy" id="393763"/>
    <lineage>
        <taxon>Bacteria</taxon>
        <taxon>Bacillati</taxon>
        <taxon>Bacillota</taxon>
        <taxon>Bacilli</taxon>
        <taxon>Bacillales</taxon>
        <taxon>Bacillaceae</taxon>
        <taxon>Anaerobacillus</taxon>
    </lineage>
</organism>
<keyword evidence="3" id="KW-1185">Reference proteome</keyword>
<reference evidence="2 3" key="1">
    <citation type="submission" date="2016-10" db="EMBL/GenBank/DDBJ databases">
        <title>Draft genome sequences of four alkaliphilic bacteria belonging to the Anaerobacillus genus.</title>
        <authorList>
            <person name="Bassil N.M."/>
            <person name="Lloyd J.R."/>
        </authorList>
    </citation>
    <scope>NUCLEOTIDE SEQUENCE [LARGE SCALE GENOMIC DNA]</scope>
    <source>
        <strain evidence="2 3">DSM 18345</strain>
    </source>
</reference>
<evidence type="ECO:0008006" key="4">
    <source>
        <dbReference type="Google" id="ProtNLM"/>
    </source>
</evidence>
<evidence type="ECO:0000313" key="3">
    <source>
        <dbReference type="Proteomes" id="UP000179524"/>
    </source>
</evidence>
<name>A0A1S2LVZ1_9BACI</name>
<dbReference type="EMBL" id="MLQR01000004">
    <property type="protein sequence ID" value="OIJ16712.1"/>
    <property type="molecule type" value="Genomic_DNA"/>
</dbReference>
<evidence type="ECO:0000313" key="2">
    <source>
        <dbReference type="EMBL" id="OIJ16712.1"/>
    </source>
</evidence>
<feature type="compositionally biased region" description="Basic residues" evidence="1">
    <location>
        <begin position="146"/>
        <end position="171"/>
    </location>
</feature>
<dbReference type="InterPro" id="IPR025571">
    <property type="entry name" value="YqfQ"/>
</dbReference>
<sequence>MYPMPTPQIPPYAPATSLFSRGLSTGAVGQLSNIPIQQGVAQSGGFLSKLFSGAQAGGGGLSNIAGMLQNAQKAIGIFQQVSPLVQQYGPLVKQLPAIVSMMRNSGSSSEENKETEEVEINKEVNTITEKKAKKKAKKKEFTIKKKSEKKKKKPISKKKKHPKVNKKKSSKRLANGMPAPKLYI</sequence>
<comment type="caution">
    <text evidence="2">The sequence shown here is derived from an EMBL/GenBank/DDBJ whole genome shotgun (WGS) entry which is preliminary data.</text>
</comment>
<dbReference type="RefSeq" id="WP_071308697.1">
    <property type="nucleotide sequence ID" value="NZ_MLQR01000004.1"/>
</dbReference>
<evidence type="ECO:0000256" key="1">
    <source>
        <dbReference type="SAM" id="MobiDB-lite"/>
    </source>
</evidence>